<evidence type="ECO:0000313" key="5">
    <source>
        <dbReference type="Proteomes" id="UP001302367"/>
    </source>
</evidence>
<accession>A0A2G5I6T7</accession>
<name>A0A2G5I6T7_CERBT</name>
<evidence type="ECO:0000313" key="3">
    <source>
        <dbReference type="EMBL" id="WPA97475.1"/>
    </source>
</evidence>
<dbReference type="Pfam" id="PF12223">
    <property type="entry name" value="DUF3602"/>
    <property type="match status" value="1"/>
</dbReference>
<dbReference type="PANTHER" id="PTHR34693">
    <property type="entry name" value="PROTEIN PAR32"/>
    <property type="match status" value="1"/>
</dbReference>
<feature type="compositionally biased region" description="Polar residues" evidence="1">
    <location>
        <begin position="11"/>
        <end position="20"/>
    </location>
</feature>
<feature type="region of interest" description="Disordered" evidence="1">
    <location>
        <begin position="1"/>
        <end position="71"/>
    </location>
</feature>
<reference evidence="3 5" key="2">
    <citation type="submission" date="2023-09" db="EMBL/GenBank/DDBJ databases">
        <title>Complete-Gapless Cercospora beticola genome.</title>
        <authorList>
            <person name="Wyatt N.A."/>
            <person name="Spanner R.E."/>
            <person name="Bolton M.D."/>
        </authorList>
    </citation>
    <scope>NUCLEOTIDE SEQUENCE [LARGE SCALE GENOMIC DNA]</scope>
    <source>
        <strain evidence="3">Cb09-40</strain>
    </source>
</reference>
<evidence type="ECO:0000313" key="4">
    <source>
        <dbReference type="Proteomes" id="UP000230605"/>
    </source>
</evidence>
<dbReference type="Proteomes" id="UP000230605">
    <property type="component" value="Chromosome 1"/>
</dbReference>
<protein>
    <submittedName>
        <fullName evidence="2">Uncharacterized protein</fullName>
    </submittedName>
</protein>
<evidence type="ECO:0000313" key="2">
    <source>
        <dbReference type="EMBL" id="PIB00505.1"/>
    </source>
</evidence>
<keyword evidence="5" id="KW-1185">Reference proteome</keyword>
<dbReference type="AlphaFoldDB" id="A0A2G5I6T7"/>
<dbReference type="OrthoDB" id="4159136at2759"/>
<proteinExistence type="predicted"/>
<dbReference type="InterPro" id="IPR053203">
    <property type="entry name" value="Cisplatin_resist-associated"/>
</dbReference>
<sequence length="165" mass="16973">MPGRGGAGNWQAAQEAQNTPKVVDVEAQQSSASIETPVAGPSAPRADQQYAFSGRGGSGNSYNPKELHQKGTFQNTDLSHASASDAAAGWSSMLSGAQAKGSDVVRAAGRGGSGNMVYGVTDDERAALRKMQEEQEGKKIAADVEASVNATLAEPPKARLPGTFP</sequence>
<dbReference type="EMBL" id="CP134184">
    <property type="protein sequence ID" value="WPA97475.1"/>
    <property type="molecule type" value="Genomic_DNA"/>
</dbReference>
<dbReference type="PANTHER" id="PTHR34693:SF5">
    <property type="match status" value="1"/>
</dbReference>
<evidence type="ECO:0000256" key="1">
    <source>
        <dbReference type="SAM" id="MobiDB-lite"/>
    </source>
</evidence>
<organism evidence="2 4">
    <name type="scientific">Cercospora beticola</name>
    <name type="common">Sugarbeet leaf spot fungus</name>
    <dbReference type="NCBI Taxonomy" id="122368"/>
    <lineage>
        <taxon>Eukaryota</taxon>
        <taxon>Fungi</taxon>
        <taxon>Dikarya</taxon>
        <taxon>Ascomycota</taxon>
        <taxon>Pezizomycotina</taxon>
        <taxon>Dothideomycetes</taxon>
        <taxon>Dothideomycetidae</taxon>
        <taxon>Mycosphaerellales</taxon>
        <taxon>Mycosphaerellaceae</taxon>
        <taxon>Cercospora</taxon>
    </lineage>
</organism>
<gene>
    <name evidence="2" type="ORF">CB0940_02006</name>
    <name evidence="3" type="ORF">RHO25_002085</name>
</gene>
<dbReference type="EMBL" id="LKMD01000100">
    <property type="protein sequence ID" value="PIB00505.1"/>
    <property type="molecule type" value="Genomic_DNA"/>
</dbReference>
<dbReference type="InterPro" id="IPR022024">
    <property type="entry name" value="DUF3602"/>
</dbReference>
<reference evidence="2 4" key="1">
    <citation type="submission" date="2015-10" db="EMBL/GenBank/DDBJ databases">
        <title>The cercosporin biosynthetic gene cluster was horizontally transferred to several fungal lineages and shown to be expanded in Cercospora beticola based on microsynteny with recipient genomes.</title>
        <authorList>
            <person name="De Jonge R."/>
            <person name="Ebert M.K."/>
            <person name="Suttle J.C."/>
            <person name="Jurick Ii W.M."/>
            <person name="Secor G.A."/>
            <person name="Thomma B.P."/>
            <person name="Van De Peer Y."/>
            <person name="Bolton M.D."/>
        </authorList>
    </citation>
    <scope>NUCLEOTIDE SEQUENCE [LARGE SCALE GENOMIC DNA]</scope>
    <source>
        <strain evidence="2 4">09-40</strain>
    </source>
</reference>
<dbReference type="Proteomes" id="UP001302367">
    <property type="component" value="Chromosome 1"/>
</dbReference>